<dbReference type="GO" id="GO:0071949">
    <property type="term" value="F:FAD binding"/>
    <property type="evidence" value="ECO:0007669"/>
    <property type="project" value="InterPro"/>
</dbReference>
<dbReference type="InterPro" id="IPR050493">
    <property type="entry name" value="FAD-dep_Monooxygenase_BioMet"/>
</dbReference>
<feature type="domain" description="FAD-binding" evidence="3">
    <location>
        <begin position="2"/>
        <end position="344"/>
    </location>
</feature>
<keyword evidence="2 4" id="KW-0503">Monooxygenase</keyword>
<dbReference type="Pfam" id="PF01494">
    <property type="entry name" value="FAD_binding_3"/>
    <property type="match status" value="1"/>
</dbReference>
<keyword evidence="1" id="KW-0560">Oxidoreductase</keyword>
<comment type="caution">
    <text evidence="4">The sequence shown here is derived from an EMBL/GenBank/DDBJ whole genome shotgun (WGS) entry which is preliminary data.</text>
</comment>
<dbReference type="GO" id="GO:0004497">
    <property type="term" value="F:monooxygenase activity"/>
    <property type="evidence" value="ECO:0007669"/>
    <property type="project" value="UniProtKB-KW"/>
</dbReference>
<dbReference type="Gene3D" id="3.50.50.60">
    <property type="entry name" value="FAD/NAD(P)-binding domain"/>
    <property type="match status" value="1"/>
</dbReference>
<name>A0A6H9YQX8_9ACTN</name>
<dbReference type="PRINTS" id="PR00420">
    <property type="entry name" value="RNGMNOXGNASE"/>
</dbReference>
<organism evidence="4 5">
    <name type="scientific">Actinomadura rudentiformis</name>
    <dbReference type="NCBI Taxonomy" id="359158"/>
    <lineage>
        <taxon>Bacteria</taxon>
        <taxon>Bacillati</taxon>
        <taxon>Actinomycetota</taxon>
        <taxon>Actinomycetes</taxon>
        <taxon>Streptosporangiales</taxon>
        <taxon>Thermomonosporaceae</taxon>
        <taxon>Actinomadura</taxon>
    </lineage>
</organism>
<evidence type="ECO:0000256" key="1">
    <source>
        <dbReference type="ARBA" id="ARBA00023002"/>
    </source>
</evidence>
<proteinExistence type="predicted"/>
<protein>
    <submittedName>
        <fullName evidence="4">FAD-dependent monooxygenase</fullName>
    </submittedName>
</protein>
<dbReference type="SUPFAM" id="SSF51905">
    <property type="entry name" value="FAD/NAD(P)-binding domain"/>
    <property type="match status" value="1"/>
</dbReference>
<keyword evidence="5" id="KW-1185">Reference proteome</keyword>
<dbReference type="AlphaFoldDB" id="A0A6H9YQX8"/>
<sequence length="406" mass="44654">MTTALVIGGGVAGPASAIALQKAGIEPILYEAYDRGADGIGQNLVLAVNGYSALLELGVGHLKPGFDIPRYRFHLGNGKQLCQVLNGDPLEDGTAAHAITRSDLYKALRDEAIDRGIELNFGKKLVDAKIENDGVTAYFSDGSSARGDLLVGADGLHSVTRKLIDPQELTFRYGGLWTTGGYATGINPPSQAGTEFMYLGRRSFFCYIPDHDGRIWWYATVTRPHEPTPQELSEITPEAWRKTLTDLFGVDRSAAVDIINATEAIWPPRPIQDIPHVPKWHNGRMIIIGDACHAVSPSAGQGVSMAIEDSLVLAKCLRDIPDIAAAFDKYEEIRRPRVEKIVEFGKDCGRMLEVRNQVRRTGRDVFARFAFNQKAAERGHESMRWLYDHRIKWETPVGRESVGAGG</sequence>
<gene>
    <name evidence="4" type="ORF">F8566_26065</name>
</gene>
<dbReference type="PANTHER" id="PTHR13789">
    <property type="entry name" value="MONOOXYGENASE"/>
    <property type="match status" value="1"/>
</dbReference>
<evidence type="ECO:0000313" key="4">
    <source>
        <dbReference type="EMBL" id="KAB2346156.1"/>
    </source>
</evidence>
<dbReference type="OrthoDB" id="9782160at2"/>
<dbReference type="RefSeq" id="WP_151564334.1">
    <property type="nucleotide sequence ID" value="NZ_WBMT01000012.1"/>
</dbReference>
<dbReference type="PANTHER" id="PTHR13789:SF309">
    <property type="entry name" value="PUTATIVE (AFU_ORTHOLOGUE AFUA_6G14510)-RELATED"/>
    <property type="match status" value="1"/>
</dbReference>
<evidence type="ECO:0000313" key="5">
    <source>
        <dbReference type="Proteomes" id="UP000468735"/>
    </source>
</evidence>
<evidence type="ECO:0000256" key="2">
    <source>
        <dbReference type="ARBA" id="ARBA00023033"/>
    </source>
</evidence>
<dbReference type="EMBL" id="WBMT01000012">
    <property type="protein sequence ID" value="KAB2346156.1"/>
    <property type="molecule type" value="Genomic_DNA"/>
</dbReference>
<dbReference type="Proteomes" id="UP000468735">
    <property type="component" value="Unassembled WGS sequence"/>
</dbReference>
<dbReference type="InterPro" id="IPR036188">
    <property type="entry name" value="FAD/NAD-bd_sf"/>
</dbReference>
<accession>A0A6H9YQX8</accession>
<reference evidence="4 5" key="1">
    <citation type="submission" date="2019-09" db="EMBL/GenBank/DDBJ databases">
        <title>Actinomadura physcomitrii sp. nov., a novel actinomycete isolated from moss [Physcomitrium sphaericum (Ludw) Fuernr].</title>
        <authorList>
            <person name="Zhuang X."/>
            <person name="Liu C."/>
        </authorList>
    </citation>
    <scope>NUCLEOTIDE SEQUENCE [LARGE SCALE GENOMIC DNA]</scope>
    <source>
        <strain evidence="4 5">HMC1</strain>
    </source>
</reference>
<dbReference type="InterPro" id="IPR002938">
    <property type="entry name" value="FAD-bd"/>
</dbReference>
<evidence type="ECO:0000259" key="3">
    <source>
        <dbReference type="Pfam" id="PF01494"/>
    </source>
</evidence>